<feature type="signal peptide" evidence="1">
    <location>
        <begin position="1"/>
        <end position="22"/>
    </location>
</feature>
<proteinExistence type="predicted"/>
<organism evidence="2 3">
    <name type="scientific">Actinophytocola algeriensis</name>
    <dbReference type="NCBI Taxonomy" id="1768010"/>
    <lineage>
        <taxon>Bacteria</taxon>
        <taxon>Bacillati</taxon>
        <taxon>Actinomycetota</taxon>
        <taxon>Actinomycetes</taxon>
        <taxon>Pseudonocardiales</taxon>
        <taxon>Pseudonocardiaceae</taxon>
    </lineage>
</organism>
<dbReference type="RefSeq" id="WP_184816080.1">
    <property type="nucleotide sequence ID" value="NZ_JACHJQ010000011.1"/>
</dbReference>
<dbReference type="AlphaFoldDB" id="A0A7W7QEG8"/>
<dbReference type="EMBL" id="JACHJQ010000011">
    <property type="protein sequence ID" value="MBB4912122.1"/>
    <property type="molecule type" value="Genomic_DNA"/>
</dbReference>
<protein>
    <recommendedName>
        <fullName evidence="4">Secreted protein</fullName>
    </recommendedName>
</protein>
<sequence>MRGRLIGAIATGAALVATTVFAGTASALPLVWDVSRDDGGTSGGFTGAAGVTVLTTESGIELTCDSASAAGTANLGTGVANPIATLPAGSTQFNNCSGPFGLTFEVAHQGTWELHGDSYASGVTTGRITNIVADISGPFCEATVTGSVNGTFTNSSDELEVLPDQTLTVSTVDPNNDCLGLITQGEAAGFSGVFAITPGLTVVGR</sequence>
<accession>A0A7W7QEG8</accession>
<name>A0A7W7QEG8_9PSEU</name>
<evidence type="ECO:0000256" key="1">
    <source>
        <dbReference type="SAM" id="SignalP"/>
    </source>
</evidence>
<comment type="caution">
    <text evidence="2">The sequence shown here is derived from an EMBL/GenBank/DDBJ whole genome shotgun (WGS) entry which is preliminary data.</text>
</comment>
<reference evidence="2 3" key="1">
    <citation type="submission" date="2020-08" db="EMBL/GenBank/DDBJ databases">
        <title>Genomic Encyclopedia of Type Strains, Phase III (KMG-III): the genomes of soil and plant-associated and newly described type strains.</title>
        <authorList>
            <person name="Whitman W."/>
        </authorList>
    </citation>
    <scope>NUCLEOTIDE SEQUENCE [LARGE SCALE GENOMIC DNA]</scope>
    <source>
        <strain evidence="2 3">CECT 8960</strain>
    </source>
</reference>
<gene>
    <name evidence="2" type="ORF">FHR82_008393</name>
</gene>
<evidence type="ECO:0000313" key="2">
    <source>
        <dbReference type="EMBL" id="MBB4912122.1"/>
    </source>
</evidence>
<dbReference type="Proteomes" id="UP000520767">
    <property type="component" value="Unassembled WGS sequence"/>
</dbReference>
<keyword evidence="1" id="KW-0732">Signal</keyword>
<evidence type="ECO:0008006" key="4">
    <source>
        <dbReference type="Google" id="ProtNLM"/>
    </source>
</evidence>
<evidence type="ECO:0000313" key="3">
    <source>
        <dbReference type="Proteomes" id="UP000520767"/>
    </source>
</evidence>
<feature type="chain" id="PRO_5031480827" description="Secreted protein" evidence="1">
    <location>
        <begin position="23"/>
        <end position="205"/>
    </location>
</feature>
<keyword evidence="3" id="KW-1185">Reference proteome</keyword>